<dbReference type="SUPFAM" id="SSF54373">
    <property type="entry name" value="FAD-linked reductases, C-terminal domain"/>
    <property type="match status" value="1"/>
</dbReference>
<dbReference type="UniPathway" id="UPA00060"/>
<evidence type="ECO:0000313" key="8">
    <source>
        <dbReference type="Proteomes" id="UP000247459"/>
    </source>
</evidence>
<name>A0A2W0CC75_9BACL</name>
<dbReference type="InterPro" id="IPR006076">
    <property type="entry name" value="FAD-dep_OxRdtase"/>
</dbReference>
<evidence type="ECO:0000256" key="4">
    <source>
        <dbReference type="ARBA" id="ARBA00049872"/>
    </source>
</evidence>
<dbReference type="Gene3D" id="3.30.9.10">
    <property type="entry name" value="D-Amino Acid Oxidase, subunit A, domain 2"/>
    <property type="match status" value="1"/>
</dbReference>
<dbReference type="AlphaFoldDB" id="A0A2W0CC75"/>
<dbReference type="PANTHER" id="PTHR13847">
    <property type="entry name" value="SARCOSINE DEHYDROGENASE-RELATED"/>
    <property type="match status" value="1"/>
</dbReference>
<accession>A0A2W0CC75</accession>
<evidence type="ECO:0000256" key="1">
    <source>
        <dbReference type="ARBA" id="ARBA00004948"/>
    </source>
</evidence>
<dbReference type="EMBL" id="PRLG01000039">
    <property type="protein sequence ID" value="PYY25408.1"/>
    <property type="molecule type" value="Genomic_DNA"/>
</dbReference>
<dbReference type="InterPro" id="IPR012727">
    <property type="entry name" value="Gly_oxidase_ThiO"/>
</dbReference>
<comment type="pathway">
    <text evidence="1">Cofactor biosynthesis; thiamine diphosphate biosynthesis.</text>
</comment>
<evidence type="ECO:0000256" key="2">
    <source>
        <dbReference type="ARBA" id="ARBA00022977"/>
    </source>
</evidence>
<gene>
    <name evidence="7" type="ORF">PIL02S_07012</name>
</gene>
<dbReference type="Proteomes" id="UP000247459">
    <property type="component" value="Unassembled WGS sequence"/>
</dbReference>
<dbReference type="SUPFAM" id="SSF51905">
    <property type="entry name" value="FAD/NAD(P)-binding domain"/>
    <property type="match status" value="1"/>
</dbReference>
<protein>
    <recommendedName>
        <fullName evidence="5">glycine oxidase</fullName>
        <ecNumber evidence="5">1.4.3.19</ecNumber>
    </recommendedName>
</protein>
<evidence type="ECO:0000313" key="7">
    <source>
        <dbReference type="EMBL" id="PYY25408.1"/>
    </source>
</evidence>
<dbReference type="RefSeq" id="WP_110823270.1">
    <property type="nucleotide sequence ID" value="NZ_PRLG01000039.1"/>
</dbReference>
<dbReference type="InterPro" id="IPR036188">
    <property type="entry name" value="FAD/NAD-bd_sf"/>
</dbReference>
<dbReference type="GO" id="GO:0050660">
    <property type="term" value="F:flavin adenine dinucleotide binding"/>
    <property type="evidence" value="ECO:0007669"/>
    <property type="project" value="InterPro"/>
</dbReference>
<dbReference type="GO" id="GO:0009229">
    <property type="term" value="P:thiamine diphosphate biosynthetic process"/>
    <property type="evidence" value="ECO:0007669"/>
    <property type="project" value="UniProtKB-UniPathway"/>
</dbReference>
<dbReference type="GO" id="GO:0043799">
    <property type="term" value="F:glycine oxidase activity"/>
    <property type="evidence" value="ECO:0007669"/>
    <property type="project" value="UniProtKB-EC"/>
</dbReference>
<reference evidence="7 8" key="1">
    <citation type="submission" date="2018-01" db="EMBL/GenBank/DDBJ databases">
        <title>Genome sequence of the PGP bacterium Paenibacillus illinoisensis E3.</title>
        <authorList>
            <person name="Rolli E."/>
            <person name="Marasco R."/>
            <person name="Bessem C."/>
            <person name="Michoud G."/>
            <person name="Gaiarsa S."/>
            <person name="Borin S."/>
            <person name="Daffonchio D."/>
        </authorList>
    </citation>
    <scope>NUCLEOTIDE SEQUENCE [LARGE SCALE GENOMIC DNA]</scope>
    <source>
        <strain evidence="7 8">E3</strain>
    </source>
</reference>
<comment type="caution">
    <text evidence="7">The sequence shown here is derived from an EMBL/GenBank/DDBJ whole genome shotgun (WGS) entry which is preliminary data.</text>
</comment>
<keyword evidence="2" id="KW-0784">Thiamine biosynthesis</keyword>
<dbReference type="OrthoDB" id="9794226at2"/>
<dbReference type="Gene3D" id="3.50.50.60">
    <property type="entry name" value="FAD/NAD(P)-binding domain"/>
    <property type="match status" value="1"/>
</dbReference>
<dbReference type="GO" id="GO:0005737">
    <property type="term" value="C:cytoplasm"/>
    <property type="evidence" value="ECO:0007669"/>
    <property type="project" value="TreeGrafter"/>
</dbReference>
<keyword evidence="3 7" id="KW-0560">Oxidoreductase</keyword>
<dbReference type="GO" id="GO:0009228">
    <property type="term" value="P:thiamine biosynthetic process"/>
    <property type="evidence" value="ECO:0007669"/>
    <property type="project" value="UniProtKB-KW"/>
</dbReference>
<feature type="domain" description="FAD dependent oxidoreductase" evidence="6">
    <location>
        <begin position="37"/>
        <end position="384"/>
    </location>
</feature>
<comment type="catalytic activity">
    <reaction evidence="4">
        <text>glycine + O2 + H2O = glyoxylate + H2O2 + NH4(+)</text>
        <dbReference type="Rhea" id="RHEA:11532"/>
        <dbReference type="ChEBI" id="CHEBI:15377"/>
        <dbReference type="ChEBI" id="CHEBI:15379"/>
        <dbReference type="ChEBI" id="CHEBI:16240"/>
        <dbReference type="ChEBI" id="CHEBI:28938"/>
        <dbReference type="ChEBI" id="CHEBI:36655"/>
        <dbReference type="ChEBI" id="CHEBI:57305"/>
        <dbReference type="EC" id="1.4.3.19"/>
    </reaction>
</comment>
<dbReference type="PANTHER" id="PTHR13847:SF289">
    <property type="entry name" value="GLYCINE OXIDASE"/>
    <property type="match status" value="1"/>
</dbReference>
<organism evidence="7 8">
    <name type="scientific">Paenibacillus illinoisensis</name>
    <dbReference type="NCBI Taxonomy" id="59845"/>
    <lineage>
        <taxon>Bacteria</taxon>
        <taxon>Bacillati</taxon>
        <taxon>Bacillota</taxon>
        <taxon>Bacilli</taxon>
        <taxon>Bacillales</taxon>
        <taxon>Paenibacillaceae</taxon>
        <taxon>Paenibacillus</taxon>
    </lineage>
</organism>
<dbReference type="EC" id="1.4.3.19" evidence="5"/>
<proteinExistence type="predicted"/>
<dbReference type="Pfam" id="PF01266">
    <property type="entry name" value="DAO"/>
    <property type="match status" value="1"/>
</dbReference>
<evidence type="ECO:0000256" key="5">
    <source>
        <dbReference type="ARBA" id="ARBA00050018"/>
    </source>
</evidence>
<evidence type="ECO:0000259" key="6">
    <source>
        <dbReference type="Pfam" id="PF01266"/>
    </source>
</evidence>
<dbReference type="NCBIfam" id="TIGR02352">
    <property type="entry name" value="thiamin_ThiO"/>
    <property type="match status" value="1"/>
</dbReference>
<evidence type="ECO:0000256" key="3">
    <source>
        <dbReference type="ARBA" id="ARBA00023002"/>
    </source>
</evidence>
<sequence>MSGEARGRRRSGSLYRNGAAFTAQIRGELRGKLHAETIVVGGGVIGCAIAYELASRGKEVILIERARIASETSSAAAGMLAADSETFHTTVMSKLAYESRKRLHQQKEQIQRLSGIEIGLQQNGFITPFRNEDEMKKYSDTRKSTDLLTEQIWWDHSNLQREAPWISKEAFGALYRASESELLPVNLARAYAGAAQTMGAKVIEGVQNVSLTADSSGVQGMETSIGRLTCKHVVVAAGLQGGEMLKQVGLNLPTLPVKGEIAAIQYAKHDADYRPDKTVYADNVYIVPKANGEVWIGATSLPGRSDRDVTVEGIQKLLASAAGWVPGIQQAQFIRAWAGVRPATPDGLPYLGACKSVPGLYAAFGHYRNGILLSAITGSLMADLIAGHSSEELGIDELSPERLSRKEIMQ</sequence>